<dbReference type="Proteomes" id="UP000682733">
    <property type="component" value="Unassembled WGS sequence"/>
</dbReference>
<dbReference type="AlphaFoldDB" id="A0A8S2FKE3"/>
<evidence type="ECO:0000313" key="4">
    <source>
        <dbReference type="Proteomes" id="UP000677228"/>
    </source>
</evidence>
<evidence type="ECO:0000256" key="1">
    <source>
        <dbReference type="SAM" id="MobiDB-lite"/>
    </source>
</evidence>
<evidence type="ECO:0000313" key="3">
    <source>
        <dbReference type="EMBL" id="CAF4282342.1"/>
    </source>
</evidence>
<dbReference type="EMBL" id="CAJOBA010055309">
    <property type="protein sequence ID" value="CAF4282342.1"/>
    <property type="molecule type" value="Genomic_DNA"/>
</dbReference>
<feature type="region of interest" description="Disordered" evidence="1">
    <location>
        <begin position="1"/>
        <end position="29"/>
    </location>
</feature>
<gene>
    <name evidence="2" type="ORF">OVA965_LOCUS36595</name>
    <name evidence="3" type="ORF">TMI583_LOCUS37613</name>
</gene>
<evidence type="ECO:0000313" key="2">
    <source>
        <dbReference type="EMBL" id="CAF1493178.1"/>
    </source>
</evidence>
<feature type="non-terminal residue" evidence="2">
    <location>
        <position position="1"/>
    </location>
</feature>
<reference evidence="2" key="1">
    <citation type="submission" date="2021-02" db="EMBL/GenBank/DDBJ databases">
        <authorList>
            <person name="Nowell W R."/>
        </authorList>
    </citation>
    <scope>NUCLEOTIDE SEQUENCE</scope>
</reference>
<accession>A0A8S2FKE3</accession>
<comment type="caution">
    <text evidence="2">The sequence shown here is derived from an EMBL/GenBank/DDBJ whole genome shotgun (WGS) entry which is preliminary data.</text>
</comment>
<sequence>TTSEEQAKANLQQYEEKKKERKTQQQQQQIDMASSFSTQLLLKGIQPIETFTGADDQDPTAWQQGIDELFDATKIDKNGRRRLLPMYFGEDVKKWYRSENHSSDYEIFKKHFVTTFTSSGYKLKIYSKIINRRQRPDEAVQSYHYDIISLCSKLNYGHVRKREDFTLATCRELLQQAKRTEAAAAITEPQAAMLTTTTTSAESIEEIALRRTTI</sequence>
<proteinExistence type="predicted"/>
<organism evidence="2 4">
    <name type="scientific">Didymodactylos carnosus</name>
    <dbReference type="NCBI Taxonomy" id="1234261"/>
    <lineage>
        <taxon>Eukaryota</taxon>
        <taxon>Metazoa</taxon>
        <taxon>Spiralia</taxon>
        <taxon>Gnathifera</taxon>
        <taxon>Rotifera</taxon>
        <taxon>Eurotatoria</taxon>
        <taxon>Bdelloidea</taxon>
        <taxon>Philodinida</taxon>
        <taxon>Philodinidae</taxon>
        <taxon>Didymodactylos</taxon>
    </lineage>
</organism>
<evidence type="ECO:0008006" key="5">
    <source>
        <dbReference type="Google" id="ProtNLM"/>
    </source>
</evidence>
<protein>
    <recommendedName>
        <fullName evidence="5">Retrotransposon gag domain-containing protein</fullName>
    </recommendedName>
</protein>
<dbReference type="Proteomes" id="UP000677228">
    <property type="component" value="Unassembled WGS sequence"/>
</dbReference>
<name>A0A8S2FKE3_9BILA</name>
<dbReference type="EMBL" id="CAJNOK010033337">
    <property type="protein sequence ID" value="CAF1493178.1"/>
    <property type="molecule type" value="Genomic_DNA"/>
</dbReference>